<dbReference type="InterPro" id="IPR004522">
    <property type="entry name" value="Asn-tRNA-ligase"/>
</dbReference>
<dbReference type="CDD" id="cd04318">
    <property type="entry name" value="EcAsnRS_like_N"/>
    <property type="match status" value="1"/>
</dbReference>
<protein>
    <recommendedName>
        <fullName evidence="8">Asparagine--tRNA ligase</fullName>
        <ecNumber evidence="8">6.1.1.22</ecNumber>
    </recommendedName>
    <alternativeName>
        <fullName evidence="8">Asparaginyl-tRNA synthetase</fullName>
        <shortName evidence="8">AsnRS</shortName>
    </alternativeName>
</protein>
<dbReference type="Gene3D" id="2.40.50.140">
    <property type="entry name" value="Nucleic acid-binding proteins"/>
    <property type="match status" value="1"/>
</dbReference>
<organism evidence="10 11">
    <name type="scientific">Arenimonas soli</name>
    <dbReference type="NCBI Taxonomy" id="2269504"/>
    <lineage>
        <taxon>Bacteria</taxon>
        <taxon>Pseudomonadati</taxon>
        <taxon>Pseudomonadota</taxon>
        <taxon>Gammaproteobacteria</taxon>
        <taxon>Lysobacterales</taxon>
        <taxon>Lysobacteraceae</taxon>
        <taxon>Arenimonas</taxon>
    </lineage>
</organism>
<keyword evidence="7 8" id="KW-0030">Aminoacyl-tRNA synthetase</keyword>
<evidence type="ECO:0000256" key="8">
    <source>
        <dbReference type="HAMAP-Rule" id="MF_00534"/>
    </source>
</evidence>
<evidence type="ECO:0000256" key="2">
    <source>
        <dbReference type="ARBA" id="ARBA00022490"/>
    </source>
</evidence>
<sequence length="466" mass="51938">MAVVSVQQALGGEVAPGGEVTVRGWVRTRRDSKAGLSFVNVSDGSCFAPIQVVAPATLGNYEDEVRRLSAGCSVVATGTLVPSQGQGQGFEIQASTIEVVGWVEDPETYPIQPKAHSLEFLREVAHLRPRTNLFGAVTRIRHCLAQAVHRFFHEQGFYWISTPIITTSDAEGAGQMFRVSTLDMANLPRDGKGDVDFSKDFFGKETFLTVSGQLNVEAYCLALSKVYTFGPTFRAENSHTTRHLAEFWMIEPEIAFADLVANADLAEAFLKYLFEAVLAERADDMAFIAERVQKDAVTRLENFIDSPFERIDYTEAVKLLRDSGHKFDYPVEWGLDLQTEHERWLTEVHVGRPVVVMNYPEQIKAFYMRLNDDGKTVAAMDVLAPGIGEIIGGSQREERLDVLDKRMAQFGLDGDHYGWYRDFRRYGSVPHAGFGLGFERLVVYTCGLANIRDAIPYPRAPGLATF</sequence>
<keyword evidence="4 8" id="KW-0547">Nucleotide-binding</keyword>
<name>A0ABQ1HI43_9GAMM</name>
<dbReference type="InterPro" id="IPR004364">
    <property type="entry name" value="Aa-tRNA-synt_II"/>
</dbReference>
<dbReference type="InterPro" id="IPR012340">
    <property type="entry name" value="NA-bd_OB-fold"/>
</dbReference>
<evidence type="ECO:0000259" key="9">
    <source>
        <dbReference type="PROSITE" id="PS50862"/>
    </source>
</evidence>
<accession>A0ABQ1HI43</accession>
<dbReference type="Gene3D" id="3.30.930.10">
    <property type="entry name" value="Bira Bifunctional Protein, Domain 2"/>
    <property type="match status" value="1"/>
</dbReference>
<dbReference type="InterPro" id="IPR004365">
    <property type="entry name" value="NA-bd_OB_tRNA"/>
</dbReference>
<dbReference type="NCBIfam" id="TIGR00457">
    <property type="entry name" value="asnS"/>
    <property type="match status" value="1"/>
</dbReference>
<dbReference type="HAMAP" id="MF_00534">
    <property type="entry name" value="Asn_tRNA_synth"/>
    <property type="match status" value="1"/>
</dbReference>
<comment type="catalytic activity">
    <reaction evidence="8">
        <text>tRNA(Asn) + L-asparagine + ATP = L-asparaginyl-tRNA(Asn) + AMP + diphosphate + H(+)</text>
        <dbReference type="Rhea" id="RHEA:11180"/>
        <dbReference type="Rhea" id="RHEA-COMP:9659"/>
        <dbReference type="Rhea" id="RHEA-COMP:9674"/>
        <dbReference type="ChEBI" id="CHEBI:15378"/>
        <dbReference type="ChEBI" id="CHEBI:30616"/>
        <dbReference type="ChEBI" id="CHEBI:33019"/>
        <dbReference type="ChEBI" id="CHEBI:58048"/>
        <dbReference type="ChEBI" id="CHEBI:78442"/>
        <dbReference type="ChEBI" id="CHEBI:78515"/>
        <dbReference type="ChEBI" id="CHEBI:456215"/>
        <dbReference type="EC" id="6.1.1.22"/>
    </reaction>
</comment>
<dbReference type="CDD" id="cd00776">
    <property type="entry name" value="AsxRS_core"/>
    <property type="match status" value="1"/>
</dbReference>
<dbReference type="PANTHER" id="PTHR22594">
    <property type="entry name" value="ASPARTYL/LYSYL-TRNA SYNTHETASE"/>
    <property type="match status" value="1"/>
</dbReference>
<dbReference type="PANTHER" id="PTHR22594:SF34">
    <property type="entry name" value="ASPARAGINE--TRNA LIGASE, MITOCHONDRIAL-RELATED"/>
    <property type="match status" value="1"/>
</dbReference>
<dbReference type="RefSeq" id="WP_188662383.1">
    <property type="nucleotide sequence ID" value="NZ_BMKC01000001.1"/>
</dbReference>
<evidence type="ECO:0000313" key="11">
    <source>
        <dbReference type="Proteomes" id="UP000623419"/>
    </source>
</evidence>
<dbReference type="Pfam" id="PF01336">
    <property type="entry name" value="tRNA_anti-codon"/>
    <property type="match status" value="1"/>
</dbReference>
<dbReference type="EMBL" id="BMKC01000001">
    <property type="protein sequence ID" value="GGA76262.1"/>
    <property type="molecule type" value="Genomic_DNA"/>
</dbReference>
<dbReference type="GO" id="GO:0016874">
    <property type="term" value="F:ligase activity"/>
    <property type="evidence" value="ECO:0007669"/>
    <property type="project" value="UniProtKB-KW"/>
</dbReference>
<dbReference type="InterPro" id="IPR006195">
    <property type="entry name" value="aa-tRNA-synth_II"/>
</dbReference>
<keyword evidence="11" id="KW-1185">Reference proteome</keyword>
<evidence type="ECO:0000256" key="6">
    <source>
        <dbReference type="ARBA" id="ARBA00022917"/>
    </source>
</evidence>
<gene>
    <name evidence="8 10" type="primary">asnS</name>
    <name evidence="10" type="ORF">GCM10011521_13090</name>
</gene>
<dbReference type="Pfam" id="PF00152">
    <property type="entry name" value="tRNA-synt_2"/>
    <property type="match status" value="1"/>
</dbReference>
<dbReference type="SUPFAM" id="SSF50249">
    <property type="entry name" value="Nucleic acid-binding proteins"/>
    <property type="match status" value="1"/>
</dbReference>
<feature type="domain" description="Aminoacyl-transfer RNA synthetases class-II family profile" evidence="9">
    <location>
        <begin position="139"/>
        <end position="456"/>
    </location>
</feature>
<comment type="subunit">
    <text evidence="8">Homodimer.</text>
</comment>
<dbReference type="SUPFAM" id="SSF55681">
    <property type="entry name" value="Class II aaRS and biotin synthetases"/>
    <property type="match status" value="1"/>
</dbReference>
<dbReference type="PRINTS" id="PR01042">
    <property type="entry name" value="TRNASYNTHASP"/>
</dbReference>
<evidence type="ECO:0000313" key="10">
    <source>
        <dbReference type="EMBL" id="GGA76262.1"/>
    </source>
</evidence>
<dbReference type="NCBIfam" id="NF003037">
    <property type="entry name" value="PRK03932.1"/>
    <property type="match status" value="1"/>
</dbReference>
<dbReference type="InterPro" id="IPR002312">
    <property type="entry name" value="Asp/Asn-tRNA-synth_IIb"/>
</dbReference>
<keyword evidence="6 8" id="KW-0648">Protein biosynthesis</keyword>
<keyword evidence="2 8" id="KW-0963">Cytoplasm</keyword>
<dbReference type="Proteomes" id="UP000623419">
    <property type="component" value="Unassembled WGS sequence"/>
</dbReference>
<evidence type="ECO:0000256" key="5">
    <source>
        <dbReference type="ARBA" id="ARBA00022840"/>
    </source>
</evidence>
<dbReference type="PROSITE" id="PS50862">
    <property type="entry name" value="AA_TRNA_LIGASE_II"/>
    <property type="match status" value="1"/>
</dbReference>
<comment type="similarity">
    <text evidence="1 8">Belongs to the class-II aminoacyl-tRNA synthetase family.</text>
</comment>
<proteinExistence type="inferred from homology"/>
<evidence type="ECO:0000256" key="4">
    <source>
        <dbReference type="ARBA" id="ARBA00022741"/>
    </source>
</evidence>
<evidence type="ECO:0000256" key="1">
    <source>
        <dbReference type="ARBA" id="ARBA00008226"/>
    </source>
</evidence>
<reference evidence="11" key="1">
    <citation type="journal article" date="2019" name="Int. J. Syst. Evol. Microbiol.">
        <title>The Global Catalogue of Microorganisms (GCM) 10K type strain sequencing project: providing services to taxonomists for standard genome sequencing and annotation.</title>
        <authorList>
            <consortium name="The Broad Institute Genomics Platform"/>
            <consortium name="The Broad Institute Genome Sequencing Center for Infectious Disease"/>
            <person name="Wu L."/>
            <person name="Ma J."/>
        </authorList>
    </citation>
    <scope>NUCLEOTIDE SEQUENCE [LARGE SCALE GENOMIC DNA]</scope>
    <source>
        <strain evidence="11">CGMCC 1.15905</strain>
    </source>
</reference>
<comment type="subcellular location">
    <subcellularLocation>
        <location evidence="8">Cytoplasm</location>
    </subcellularLocation>
</comment>
<evidence type="ECO:0000256" key="3">
    <source>
        <dbReference type="ARBA" id="ARBA00022598"/>
    </source>
</evidence>
<keyword evidence="5 8" id="KW-0067">ATP-binding</keyword>
<comment type="caution">
    <text evidence="10">The sequence shown here is derived from an EMBL/GenBank/DDBJ whole genome shotgun (WGS) entry which is preliminary data.</text>
</comment>
<dbReference type="InterPro" id="IPR045864">
    <property type="entry name" value="aa-tRNA-synth_II/BPL/LPL"/>
</dbReference>
<keyword evidence="3 8" id="KW-0436">Ligase</keyword>
<dbReference type="EC" id="6.1.1.22" evidence="8"/>
<evidence type="ECO:0000256" key="7">
    <source>
        <dbReference type="ARBA" id="ARBA00023146"/>
    </source>
</evidence>